<dbReference type="InterPro" id="IPR006531">
    <property type="entry name" value="Gp5/Vgr_OB"/>
</dbReference>
<sequence>MSEVSQVKGVLFGKLGQDRRLLKLDTSLGSDTLLPQRAHGVDRISEGFDYTVDLLSLDADIELKQLIAQEVTLWILQTDATYLPVHGYVHTAKKLGSDGQLTAYQIQFSGCIHFLRFRKDARIWQDKNAEDIIADVLNGHPQCQGRFRFELTQPARPRSYCTQYETDWHFVMRMMESEGWYAYFEQASDGSGHQWIITDSVGNLKSRHPEDIAFHRAGTNDEVDKIVQWGTTRTLLNSQLSTKTFDYKAPRNISETGMQILPDHGSIPAQLEVYEYTGAYTNSGVEHGTDQSRVRVQEWESRAKRFFGTSGVRHLPVGRWFTLTHHPAHDEVADEDRQFVVLNVEWAIENNLPLSKTQKAFSGSLRGHLLKFAADAGLSGVDNEVPGAESSRTGHCFNRFEVQRRTVEYRSPFNHVKPSMHAQTATVVGPADEEIYTDNLNRVKVRFHWDRLNPGDEKASCWVRVSYPNAGEGWGAVHVPRIGQEVIITFLDGDADRPIITGRIYNGEQAPHWHSDGRLSGYKSKEYKGAGFNQLVMDDTSEQSRAQLFSSHANAQLTLGYLIGQQGNNRAGFYGSGFALNSDAYGAITTQQGLYISTYGRPGPKGSQLDVREARDQLKEAQELTKNLSDVAEKSSAEALPGQEALQEFVDATQAQYNGPGQEEANRFADPLLLIASPAGIGLSTPKSTHIHSSDQMTMSSGADTNLAVGKSLIASIKEKISLFAYNAGIKLFAAKGKVEVQAQNGDIDIIAEKVLRLLSATDRIEIFAKKEVVIGADGSAIKINGSGITDMTSGKRIIHTSELSVPGPQTTAYSLPTLPKEVCLECLKKRAKQRSAFVNKGAQQ</sequence>
<dbReference type="InterPro" id="IPR037026">
    <property type="entry name" value="Vgr_OB-fold_dom_sf"/>
</dbReference>
<dbReference type="InterPro" id="IPR006533">
    <property type="entry name" value="T6SS_Vgr_RhsGE"/>
</dbReference>
<dbReference type="EMBL" id="WSES01000001">
    <property type="protein sequence ID" value="MVW59115.1"/>
    <property type="molecule type" value="Genomic_DNA"/>
</dbReference>
<evidence type="ECO:0000259" key="4">
    <source>
        <dbReference type="Pfam" id="PF10106"/>
    </source>
</evidence>
<dbReference type="Pfam" id="PF05954">
    <property type="entry name" value="Phage_GPD"/>
    <property type="match status" value="1"/>
</dbReference>
<gene>
    <name evidence="6" type="primary">tssI</name>
    <name evidence="6" type="ORF">GPY61_04155</name>
</gene>
<evidence type="ECO:0000259" key="5">
    <source>
        <dbReference type="Pfam" id="PF13296"/>
    </source>
</evidence>
<feature type="coiled-coil region" evidence="2">
    <location>
        <begin position="611"/>
        <end position="638"/>
    </location>
</feature>
<dbReference type="Proteomes" id="UP000443353">
    <property type="component" value="Unassembled WGS sequence"/>
</dbReference>
<dbReference type="SUPFAM" id="SSF69255">
    <property type="entry name" value="gp5 N-terminal domain-like"/>
    <property type="match status" value="1"/>
</dbReference>
<dbReference type="Pfam" id="PF04717">
    <property type="entry name" value="Phage_base_V"/>
    <property type="match status" value="1"/>
</dbReference>
<evidence type="ECO:0000259" key="3">
    <source>
        <dbReference type="Pfam" id="PF04717"/>
    </source>
</evidence>
<dbReference type="SUPFAM" id="SSF69349">
    <property type="entry name" value="Phage fibre proteins"/>
    <property type="match status" value="1"/>
</dbReference>
<dbReference type="Gene3D" id="4.10.220.110">
    <property type="match status" value="1"/>
</dbReference>
<dbReference type="InterPro" id="IPR017847">
    <property type="entry name" value="T6SS_RhsGE_Vgr_subset"/>
</dbReference>
<dbReference type="Pfam" id="PF10106">
    <property type="entry name" value="DUF2345"/>
    <property type="match status" value="1"/>
</dbReference>
<comment type="caution">
    <text evidence="6">The sequence shown here is derived from an EMBL/GenBank/DDBJ whole genome shotgun (WGS) entry which is preliminary data.</text>
</comment>
<keyword evidence="2" id="KW-0175">Coiled coil</keyword>
<feature type="domain" description="DUF2345" evidence="4">
    <location>
        <begin position="662"/>
        <end position="810"/>
    </location>
</feature>
<keyword evidence="7" id="KW-1185">Reference proteome</keyword>
<dbReference type="NCBIfam" id="TIGR03361">
    <property type="entry name" value="VI_Rhs_Vgr"/>
    <property type="match status" value="1"/>
</dbReference>
<dbReference type="Gene3D" id="2.30.110.50">
    <property type="match status" value="1"/>
</dbReference>
<dbReference type="SUPFAM" id="SSF69279">
    <property type="entry name" value="Phage tail proteins"/>
    <property type="match status" value="2"/>
</dbReference>
<proteinExistence type="inferred from homology"/>
<reference evidence="6 7" key="1">
    <citation type="submission" date="2019-12" db="EMBL/GenBank/DDBJ databases">
        <authorList>
            <person name="Li C."/>
            <person name="Zhao J."/>
        </authorList>
    </citation>
    <scope>NUCLEOTIDE SEQUENCE [LARGE SCALE GENOMIC DNA]</scope>
    <source>
        <strain evidence="6 7">NEAU-DD11</strain>
    </source>
</reference>
<dbReference type="RefSeq" id="WP_160407217.1">
    <property type="nucleotide sequence ID" value="NZ_WSES01000001.1"/>
</dbReference>
<organism evidence="6 7">
    <name type="scientific">Massilia cellulosiltytica</name>
    <dbReference type="NCBI Taxonomy" id="2683234"/>
    <lineage>
        <taxon>Bacteria</taxon>
        <taxon>Pseudomonadati</taxon>
        <taxon>Pseudomonadota</taxon>
        <taxon>Betaproteobacteria</taxon>
        <taxon>Burkholderiales</taxon>
        <taxon>Oxalobacteraceae</taxon>
        <taxon>Telluria group</taxon>
        <taxon>Massilia</taxon>
    </lineage>
</organism>
<name>A0A7X3FW42_9BURK</name>
<dbReference type="AlphaFoldDB" id="A0A7X3FW42"/>
<evidence type="ECO:0000313" key="7">
    <source>
        <dbReference type="Proteomes" id="UP000443353"/>
    </source>
</evidence>
<dbReference type="Gene3D" id="2.40.50.230">
    <property type="entry name" value="Gp5 N-terminal domain"/>
    <property type="match status" value="1"/>
</dbReference>
<comment type="similarity">
    <text evidence="1">Belongs to the VgrG protein family.</text>
</comment>
<dbReference type="InterPro" id="IPR018769">
    <property type="entry name" value="VgrG2_DUF2345"/>
</dbReference>
<evidence type="ECO:0000256" key="2">
    <source>
        <dbReference type="SAM" id="Coils"/>
    </source>
</evidence>
<dbReference type="NCBIfam" id="TIGR01646">
    <property type="entry name" value="vgr_GE"/>
    <property type="match status" value="1"/>
</dbReference>
<dbReference type="Pfam" id="PF13296">
    <property type="entry name" value="T6SS_Vgr"/>
    <property type="match status" value="1"/>
</dbReference>
<evidence type="ECO:0000313" key="6">
    <source>
        <dbReference type="EMBL" id="MVW59115.1"/>
    </source>
</evidence>
<dbReference type="Gene3D" id="3.55.50.10">
    <property type="entry name" value="Baseplate protein-like domains"/>
    <property type="match status" value="1"/>
</dbReference>
<evidence type="ECO:0000256" key="1">
    <source>
        <dbReference type="ARBA" id="ARBA00005558"/>
    </source>
</evidence>
<feature type="domain" description="Putative type VI secretion system Rhs element associated Vgr" evidence="5">
    <location>
        <begin position="525"/>
        <end position="632"/>
    </location>
</feature>
<protein>
    <submittedName>
        <fullName evidence="6">Type VI secretion system tip protein VgrG</fullName>
    </submittedName>
</protein>
<accession>A0A7X3FW42</accession>
<feature type="domain" description="Gp5/Type VI secretion system Vgr protein OB-fold" evidence="3">
    <location>
        <begin position="437"/>
        <end position="505"/>
    </location>
</feature>
<dbReference type="InterPro" id="IPR028244">
    <property type="entry name" value="T6SS_Rhs_Vgr_dom"/>
</dbReference>